<organism evidence="2 3">
    <name type="scientific">Ascidiaceihabitans donghaensis</name>
    <dbReference type="NCBI Taxonomy" id="1510460"/>
    <lineage>
        <taxon>Bacteria</taxon>
        <taxon>Pseudomonadati</taxon>
        <taxon>Pseudomonadota</taxon>
        <taxon>Alphaproteobacteria</taxon>
        <taxon>Rhodobacterales</taxon>
        <taxon>Paracoccaceae</taxon>
        <taxon>Ascidiaceihabitans</taxon>
    </lineage>
</organism>
<dbReference type="OrthoDB" id="7956241at2"/>
<evidence type="ECO:0008006" key="4">
    <source>
        <dbReference type="Google" id="ProtNLM"/>
    </source>
</evidence>
<protein>
    <recommendedName>
        <fullName evidence="4">Translocase</fullName>
    </recommendedName>
</protein>
<dbReference type="RefSeq" id="WP_108826794.1">
    <property type="nucleotide sequence ID" value="NZ_OMOR01000001.1"/>
</dbReference>
<evidence type="ECO:0000256" key="1">
    <source>
        <dbReference type="SAM" id="Phobius"/>
    </source>
</evidence>
<dbReference type="AlphaFoldDB" id="A0A2R8B8U3"/>
<dbReference type="EMBL" id="OMOR01000001">
    <property type="protein sequence ID" value="SPH19458.1"/>
    <property type="molecule type" value="Genomic_DNA"/>
</dbReference>
<accession>A0A2R8B8U3</accession>
<reference evidence="2 3" key="1">
    <citation type="submission" date="2018-03" db="EMBL/GenBank/DDBJ databases">
        <authorList>
            <person name="Keele B.F."/>
        </authorList>
    </citation>
    <scope>NUCLEOTIDE SEQUENCE [LARGE SCALE GENOMIC DNA]</scope>
    <source>
        <strain evidence="2 3">CECT 8599</strain>
    </source>
</reference>
<evidence type="ECO:0000313" key="3">
    <source>
        <dbReference type="Proteomes" id="UP000244880"/>
    </source>
</evidence>
<sequence>MLKAREIATAAGTLACAVGIGFIMQNGDTAKERYGAQTPVLDAETVQADVISAVVNADLVLEVQDITLTSAQTAPLPETSDVTSIGADTGVQLAAANDALETPVQPDVVPLPSCDIVASAQAAPGAMIELSLSAPCLPNERVNVHHQGLVFTQTTRNDGSLTLSLPALAQDATVIFAFSDGDGAVTSASVDDLDMYNRTALQWRGDAGFQIHAREFGAAYGEDGHVWVGAPAAQGDLMRLGDATVAEPFMAEIYSFPRMSSTSEGTVDLSVEAEVTRANCGLEIEAQSLEVSSTGIKTQDLTLAVPDCDALGDFLVLNNLVQDLKVASN</sequence>
<proteinExistence type="predicted"/>
<keyword evidence="1" id="KW-0812">Transmembrane</keyword>
<gene>
    <name evidence="2" type="ORF">ASD8599_00182</name>
</gene>
<feature type="transmembrane region" description="Helical" evidence="1">
    <location>
        <begin position="7"/>
        <end position="24"/>
    </location>
</feature>
<keyword evidence="1" id="KW-0472">Membrane</keyword>
<keyword evidence="1" id="KW-1133">Transmembrane helix</keyword>
<dbReference type="Proteomes" id="UP000244880">
    <property type="component" value="Unassembled WGS sequence"/>
</dbReference>
<name>A0A2R8B8U3_9RHOB</name>
<evidence type="ECO:0000313" key="2">
    <source>
        <dbReference type="EMBL" id="SPH19458.1"/>
    </source>
</evidence>
<keyword evidence="3" id="KW-1185">Reference proteome</keyword>